<organism evidence="2 3">
    <name type="scientific">Candidatus Clostridium stratigraminis</name>
    <dbReference type="NCBI Taxonomy" id="3381661"/>
    <lineage>
        <taxon>Bacteria</taxon>
        <taxon>Bacillati</taxon>
        <taxon>Bacillota</taxon>
        <taxon>Clostridia</taxon>
        <taxon>Eubacteriales</taxon>
        <taxon>Clostridiaceae</taxon>
        <taxon>Clostridium</taxon>
    </lineage>
</organism>
<feature type="transmembrane region" description="Helical" evidence="1">
    <location>
        <begin position="79"/>
        <end position="104"/>
    </location>
</feature>
<dbReference type="GO" id="GO:0008237">
    <property type="term" value="F:metallopeptidase activity"/>
    <property type="evidence" value="ECO:0007669"/>
    <property type="project" value="UniProtKB-KW"/>
</dbReference>
<feature type="transmembrane region" description="Helical" evidence="1">
    <location>
        <begin position="50"/>
        <end position="73"/>
    </location>
</feature>
<proteinExistence type="predicted"/>
<dbReference type="Pfam" id="PF11667">
    <property type="entry name" value="DUF3267"/>
    <property type="match status" value="1"/>
</dbReference>
<evidence type="ECO:0000313" key="2">
    <source>
        <dbReference type="EMBL" id="MFL0245581.1"/>
    </source>
</evidence>
<sequence length="131" mass="14964">MAIILFFPSMVIHELIHAIVSIFLGARTVKLGFEKGLIVTKINNFVISNIEYIIIAITPLLTIILITLLVLLITKGNLISGIIFLLLHLWCSYGDIAIVNYCWLNRKNNIYGFSSEDGFFYFYSKQRYGQL</sequence>
<reference evidence="2 3" key="1">
    <citation type="submission" date="2024-11" db="EMBL/GenBank/DDBJ databases">
        <authorList>
            <person name="Heng Y.C."/>
            <person name="Lim A.C.H."/>
            <person name="Lee J.K.Y."/>
            <person name="Kittelmann S."/>
        </authorList>
    </citation>
    <scope>NUCLEOTIDE SEQUENCE [LARGE SCALE GENOMIC DNA]</scope>
    <source>
        <strain evidence="2 3">WILCCON 0185</strain>
    </source>
</reference>
<comment type="caution">
    <text evidence="2">The sequence shown here is derived from an EMBL/GenBank/DDBJ whole genome shotgun (WGS) entry which is preliminary data.</text>
</comment>
<keyword evidence="1" id="KW-0812">Transmembrane</keyword>
<accession>A0ABW8SZP5</accession>
<keyword evidence="1" id="KW-1133">Transmembrane helix</keyword>
<name>A0ABW8SZP5_9CLOT</name>
<dbReference type="Proteomes" id="UP001623591">
    <property type="component" value="Unassembled WGS sequence"/>
</dbReference>
<keyword evidence="3" id="KW-1185">Reference proteome</keyword>
<evidence type="ECO:0000313" key="3">
    <source>
        <dbReference type="Proteomes" id="UP001623591"/>
    </source>
</evidence>
<keyword evidence="2" id="KW-0378">Hydrolase</keyword>
<evidence type="ECO:0000256" key="1">
    <source>
        <dbReference type="SAM" id="Phobius"/>
    </source>
</evidence>
<gene>
    <name evidence="2" type="ORF">ACJDUG_01145</name>
</gene>
<keyword evidence="2" id="KW-0482">Metalloprotease</keyword>
<keyword evidence="2" id="KW-0645">Protease</keyword>
<protein>
    <submittedName>
        <fullName evidence="2">Metalloprotease family protein</fullName>
    </submittedName>
</protein>
<dbReference type="InterPro" id="IPR021683">
    <property type="entry name" value="DUF3267"/>
</dbReference>
<feature type="transmembrane region" description="Helical" evidence="1">
    <location>
        <begin position="6"/>
        <end position="29"/>
    </location>
</feature>
<dbReference type="EMBL" id="JBJHZZ010000001">
    <property type="protein sequence ID" value="MFL0245581.1"/>
    <property type="molecule type" value="Genomic_DNA"/>
</dbReference>
<keyword evidence="1" id="KW-0472">Membrane</keyword>